<evidence type="ECO:0000256" key="4">
    <source>
        <dbReference type="PROSITE-ProRule" id="PRU00335"/>
    </source>
</evidence>
<keyword evidence="3" id="KW-0804">Transcription</keyword>
<sequence length="226" mass="24315">MVADVDAATPHTATGGGAPAETLGRSERKHRAILEAAQGMFLAGGYLGTNMDELAAASRVSKQTVYKHFGSKEALFVELVTSMTDAAGDRVHVDLADPTEADEVPSFLEAYADRQLDIVMTPTLLQLRRLVIGEVTRFPELAEALYEHGPKRAITTLAAMFERFDELGLLRVDDPTAAATEFNWLVMGEPVNRAMLLGDAAIPTAAERAAQVRGAVRVFLAAYGAR</sequence>
<evidence type="ECO:0000313" key="7">
    <source>
        <dbReference type="EMBL" id="RZS68375.1"/>
    </source>
</evidence>
<dbReference type="EMBL" id="SGWY01000001">
    <property type="protein sequence ID" value="RZS68375.1"/>
    <property type="molecule type" value="Genomic_DNA"/>
</dbReference>
<dbReference type="Gene3D" id="1.10.357.10">
    <property type="entry name" value="Tetracycline Repressor, domain 2"/>
    <property type="match status" value="1"/>
</dbReference>
<evidence type="ECO:0000256" key="1">
    <source>
        <dbReference type="ARBA" id="ARBA00023015"/>
    </source>
</evidence>
<evidence type="ECO:0000313" key="8">
    <source>
        <dbReference type="Proteomes" id="UP000293289"/>
    </source>
</evidence>
<protein>
    <submittedName>
        <fullName evidence="7">TetR family transcriptional regulator</fullName>
    </submittedName>
</protein>
<keyword evidence="2 4" id="KW-0238">DNA-binding</keyword>
<dbReference type="GO" id="GO:0003700">
    <property type="term" value="F:DNA-binding transcription factor activity"/>
    <property type="evidence" value="ECO:0007669"/>
    <property type="project" value="TreeGrafter"/>
</dbReference>
<dbReference type="SUPFAM" id="SSF48498">
    <property type="entry name" value="Tetracyclin repressor-like, C-terminal domain"/>
    <property type="match status" value="1"/>
</dbReference>
<dbReference type="PROSITE" id="PS50977">
    <property type="entry name" value="HTH_TETR_2"/>
    <property type="match status" value="1"/>
</dbReference>
<evidence type="ECO:0000256" key="2">
    <source>
        <dbReference type="ARBA" id="ARBA00023125"/>
    </source>
</evidence>
<dbReference type="InterPro" id="IPR001647">
    <property type="entry name" value="HTH_TetR"/>
</dbReference>
<dbReference type="GO" id="GO:0000976">
    <property type="term" value="F:transcription cis-regulatory region binding"/>
    <property type="evidence" value="ECO:0007669"/>
    <property type="project" value="TreeGrafter"/>
</dbReference>
<dbReference type="GO" id="GO:0045892">
    <property type="term" value="P:negative regulation of DNA-templated transcription"/>
    <property type="evidence" value="ECO:0007669"/>
    <property type="project" value="UniProtKB-ARBA"/>
</dbReference>
<feature type="DNA-binding region" description="H-T-H motif" evidence="4">
    <location>
        <begin position="50"/>
        <end position="69"/>
    </location>
</feature>
<dbReference type="Pfam" id="PF00440">
    <property type="entry name" value="TetR_N"/>
    <property type="match status" value="1"/>
</dbReference>
<proteinExistence type="predicted"/>
<comment type="caution">
    <text evidence="7">The sequence shown here is derived from an EMBL/GenBank/DDBJ whole genome shotgun (WGS) entry which is preliminary data.</text>
</comment>
<dbReference type="PRINTS" id="PR00455">
    <property type="entry name" value="HTHTETR"/>
</dbReference>
<dbReference type="SUPFAM" id="SSF46689">
    <property type="entry name" value="Homeodomain-like"/>
    <property type="match status" value="1"/>
</dbReference>
<dbReference type="InterPro" id="IPR036271">
    <property type="entry name" value="Tet_transcr_reg_TetR-rel_C_sf"/>
</dbReference>
<dbReference type="PANTHER" id="PTHR30055:SF146">
    <property type="entry name" value="HTH-TYPE TRANSCRIPTIONAL DUAL REGULATOR CECR"/>
    <property type="match status" value="1"/>
</dbReference>
<dbReference type="InterPro" id="IPR009057">
    <property type="entry name" value="Homeodomain-like_sf"/>
</dbReference>
<feature type="region of interest" description="Disordered" evidence="5">
    <location>
        <begin position="1"/>
        <end position="26"/>
    </location>
</feature>
<dbReference type="RefSeq" id="WP_130351699.1">
    <property type="nucleotide sequence ID" value="NZ_SGWY01000001.1"/>
</dbReference>
<dbReference type="InterPro" id="IPR039536">
    <property type="entry name" value="TetR_C_Proteobacteria"/>
</dbReference>
<keyword evidence="1" id="KW-0805">Transcription regulation</keyword>
<dbReference type="InterPro" id="IPR050109">
    <property type="entry name" value="HTH-type_TetR-like_transc_reg"/>
</dbReference>
<evidence type="ECO:0000259" key="6">
    <source>
        <dbReference type="PROSITE" id="PS50977"/>
    </source>
</evidence>
<dbReference type="FunFam" id="1.10.10.60:FF:000141">
    <property type="entry name" value="TetR family transcriptional regulator"/>
    <property type="match status" value="1"/>
</dbReference>
<feature type="domain" description="HTH tetR-type" evidence="6">
    <location>
        <begin position="27"/>
        <end position="87"/>
    </location>
</feature>
<dbReference type="OrthoDB" id="7186128at2"/>
<dbReference type="Proteomes" id="UP000293289">
    <property type="component" value="Unassembled WGS sequence"/>
</dbReference>
<accession>A0A4Q7MJ42</accession>
<keyword evidence="8" id="KW-1185">Reference proteome</keyword>
<organism evidence="7 8">
    <name type="scientific">Agromyces ramosus</name>
    <dbReference type="NCBI Taxonomy" id="33879"/>
    <lineage>
        <taxon>Bacteria</taxon>
        <taxon>Bacillati</taxon>
        <taxon>Actinomycetota</taxon>
        <taxon>Actinomycetes</taxon>
        <taxon>Micrococcales</taxon>
        <taxon>Microbacteriaceae</taxon>
        <taxon>Agromyces</taxon>
    </lineage>
</organism>
<dbReference type="AlphaFoldDB" id="A0A4Q7MJ42"/>
<dbReference type="Pfam" id="PF14246">
    <property type="entry name" value="TetR_C_7"/>
    <property type="match status" value="1"/>
</dbReference>
<gene>
    <name evidence="7" type="ORF">EV187_0804</name>
</gene>
<evidence type="ECO:0000256" key="5">
    <source>
        <dbReference type="SAM" id="MobiDB-lite"/>
    </source>
</evidence>
<dbReference type="PANTHER" id="PTHR30055">
    <property type="entry name" value="HTH-TYPE TRANSCRIPTIONAL REGULATOR RUTR"/>
    <property type="match status" value="1"/>
</dbReference>
<name>A0A4Q7MJ42_9MICO</name>
<evidence type="ECO:0000256" key="3">
    <source>
        <dbReference type="ARBA" id="ARBA00023163"/>
    </source>
</evidence>
<reference evidence="7 8" key="1">
    <citation type="submission" date="2019-02" db="EMBL/GenBank/DDBJ databases">
        <title>Genomic Encyclopedia of Type Strains, Phase IV (KMG-IV): sequencing the most valuable type-strain genomes for metagenomic binning, comparative biology and taxonomic classification.</title>
        <authorList>
            <person name="Goeker M."/>
        </authorList>
    </citation>
    <scope>NUCLEOTIDE SEQUENCE [LARGE SCALE GENOMIC DNA]</scope>
    <source>
        <strain evidence="7 8">DSM 43045</strain>
    </source>
</reference>